<accession>M9M4M9</accession>
<protein>
    <submittedName>
        <fullName evidence="1">Predicted hydrolase</fullName>
    </submittedName>
</protein>
<evidence type="ECO:0000313" key="1">
    <source>
        <dbReference type="EMBL" id="GAC44049.1"/>
    </source>
</evidence>
<dbReference type="EMBL" id="BALG01000322">
    <property type="protein sequence ID" value="GAC44049.1"/>
    <property type="molecule type" value="Genomic_DNA"/>
</dbReference>
<organism evidence="1 2">
    <name type="scientific">Paenibacillus popilliae ATCC 14706</name>
    <dbReference type="NCBI Taxonomy" id="1212764"/>
    <lineage>
        <taxon>Bacteria</taxon>
        <taxon>Bacillati</taxon>
        <taxon>Bacillota</taxon>
        <taxon>Bacilli</taxon>
        <taxon>Bacillales</taxon>
        <taxon>Paenibacillaceae</taxon>
        <taxon>Paenibacillus</taxon>
    </lineage>
</organism>
<name>M9M4M9_PAEPP</name>
<dbReference type="Proteomes" id="UP000029453">
    <property type="component" value="Unassembled WGS sequence"/>
</dbReference>
<sequence>MNNKRVNNILWSEVVKLFSEIEDMNLTSFLRRLVEIVKNNQVAINQILNEGQRSSNYKFSENEKSFFRFIPTIDPEMYVIGSTGDSFNLIVESYISRAPKSEFEVLRRISNLVKDIITFTSSVVCPQCNSDHLRILTDIDSKRLYRHCETCSFTDTTTNEEFQNQELLFPANITLLRMSGFIK</sequence>
<proteinExistence type="predicted"/>
<comment type="caution">
    <text evidence="1">The sequence shown here is derived from an EMBL/GenBank/DDBJ whole genome shotgun (WGS) entry which is preliminary data.</text>
</comment>
<gene>
    <name evidence="1" type="ORF">PPOP_3449</name>
</gene>
<keyword evidence="2" id="KW-1185">Reference proteome</keyword>
<reference evidence="1 2" key="1">
    <citation type="submission" date="2012-10" db="EMBL/GenBank/DDBJ databases">
        <title>Draft Genome Sequence of Paenibacillus popilliae ATCC 14706T.</title>
        <authorList>
            <person name="Iiyama K."/>
            <person name="Mori K."/>
            <person name="Mon H."/>
            <person name="Chieda Y."/>
            <person name="Lee J.M."/>
            <person name="Kusakabe T."/>
            <person name="Tashiro K."/>
            <person name="Asano S."/>
            <person name="Yasunaga-Aoki C."/>
            <person name="Shimizu S."/>
        </authorList>
    </citation>
    <scope>NUCLEOTIDE SEQUENCE [LARGE SCALE GENOMIC DNA]</scope>
    <source>
        <strain evidence="1 2">ATCC 14706</strain>
    </source>
</reference>
<dbReference type="GO" id="GO:0016787">
    <property type="term" value="F:hydrolase activity"/>
    <property type="evidence" value="ECO:0007669"/>
    <property type="project" value="UniProtKB-KW"/>
</dbReference>
<dbReference type="AlphaFoldDB" id="M9M4M9"/>
<keyword evidence="1" id="KW-0378">Hydrolase</keyword>
<evidence type="ECO:0000313" key="2">
    <source>
        <dbReference type="Proteomes" id="UP000029453"/>
    </source>
</evidence>